<protein>
    <submittedName>
        <fullName evidence="2">Uncharacterized protein</fullName>
    </submittedName>
</protein>
<keyword evidence="3" id="KW-1185">Reference proteome</keyword>
<organism evidence="2 3">
    <name type="scientific">Viridibacillus arenosi FSL R5-213</name>
    <dbReference type="NCBI Taxonomy" id="1227360"/>
    <lineage>
        <taxon>Bacteria</taxon>
        <taxon>Bacillati</taxon>
        <taxon>Bacillota</taxon>
        <taxon>Bacilli</taxon>
        <taxon>Bacillales</taxon>
        <taxon>Caryophanaceae</taxon>
        <taxon>Viridibacillus</taxon>
    </lineage>
</organism>
<dbReference type="AlphaFoldDB" id="W4F2W8"/>
<evidence type="ECO:0000313" key="2">
    <source>
        <dbReference type="EMBL" id="ETT86829.1"/>
    </source>
</evidence>
<keyword evidence="1" id="KW-1133">Transmembrane helix</keyword>
<keyword evidence="1" id="KW-0812">Transmembrane</keyword>
<proteinExistence type="predicted"/>
<dbReference type="EMBL" id="ASQA01000013">
    <property type="protein sequence ID" value="ETT86829.1"/>
    <property type="molecule type" value="Genomic_DNA"/>
</dbReference>
<dbReference type="eggNOG" id="COG3314">
    <property type="taxonomic scope" value="Bacteria"/>
</dbReference>
<dbReference type="Proteomes" id="UP000019062">
    <property type="component" value="Unassembled WGS sequence"/>
</dbReference>
<feature type="transmembrane region" description="Helical" evidence="1">
    <location>
        <begin position="66"/>
        <end position="84"/>
    </location>
</feature>
<evidence type="ECO:0000313" key="3">
    <source>
        <dbReference type="Proteomes" id="UP000019062"/>
    </source>
</evidence>
<dbReference type="PATRIC" id="fig|1227360.4.peg.1825"/>
<reference evidence="2 3" key="1">
    <citation type="journal article" date="2014" name="BMC Genomics">
        <title>Genomic comparison of sporeforming bacilli isolated from milk.</title>
        <authorList>
            <person name="Moreno Switt A.I."/>
            <person name="Andrus A.D."/>
            <person name="Ranieri M.L."/>
            <person name="Orsi R.H."/>
            <person name="Ivy R."/>
            <person name="den Bakker H.C."/>
            <person name="Martin N.H."/>
            <person name="Wiedmann M."/>
            <person name="Boor K.J."/>
        </authorList>
    </citation>
    <scope>NUCLEOTIDE SEQUENCE [LARGE SCALE GENOMIC DNA]</scope>
    <source>
        <strain evidence="2 3">FSL R5-213</strain>
    </source>
</reference>
<gene>
    <name evidence="2" type="ORF">C176_08952</name>
</gene>
<sequence>MEDIRENDSLFSVTITSESPCSTIYSSFNVKATVVTKFIVAVVSISVILFFSAIIPLTIRQLIIIWFQRVVLTLILVTPIAFLLF</sequence>
<evidence type="ECO:0000256" key="1">
    <source>
        <dbReference type="SAM" id="Phobius"/>
    </source>
</evidence>
<comment type="caution">
    <text evidence="2">The sequence shown here is derived from an EMBL/GenBank/DDBJ whole genome shotgun (WGS) entry which is preliminary data.</text>
</comment>
<name>W4F2W8_9BACL</name>
<keyword evidence="1" id="KW-0472">Membrane</keyword>
<feature type="transmembrane region" description="Helical" evidence="1">
    <location>
        <begin position="38"/>
        <end position="59"/>
    </location>
</feature>
<accession>W4F2W8</accession>